<keyword evidence="3 6" id="KW-0489">Methyltransferase</keyword>
<comment type="caution">
    <text evidence="7">The sequence shown here is derived from an EMBL/GenBank/DDBJ whole genome shotgun (WGS) entry which is preliminary data.</text>
</comment>
<dbReference type="Gene3D" id="1.10.150.170">
    <property type="entry name" value="Putative methyltransferase TM0872, insert domain"/>
    <property type="match status" value="1"/>
</dbReference>
<evidence type="ECO:0000256" key="4">
    <source>
        <dbReference type="ARBA" id="ARBA00022679"/>
    </source>
</evidence>
<dbReference type="EMBL" id="JAATLM010000001">
    <property type="protein sequence ID" value="NIZ69646.1"/>
    <property type="molecule type" value="Genomic_DNA"/>
</dbReference>
<feature type="binding site" evidence="6">
    <location>
        <position position="124"/>
    </location>
    <ligand>
        <name>S-adenosyl-L-methionine</name>
        <dbReference type="ChEBI" id="CHEBI:59789"/>
    </ligand>
</feature>
<keyword evidence="8" id="KW-1185">Reference proteome</keyword>
<dbReference type="SUPFAM" id="SSF81799">
    <property type="entry name" value="Putative methyltransferase TM0872, insert domain"/>
    <property type="match status" value="1"/>
</dbReference>
<feature type="binding site" evidence="6">
    <location>
        <position position="70"/>
    </location>
    <ligand>
        <name>S-adenosyl-L-methionine</name>
        <dbReference type="ChEBI" id="CHEBI:59789"/>
    </ligand>
</feature>
<comment type="similarity">
    <text evidence="1 6">Belongs to the methyltransferase superfamily. RsmH family.</text>
</comment>
<dbReference type="AlphaFoldDB" id="A0A968GGZ1"/>
<dbReference type="EC" id="2.1.1.199" evidence="6"/>
<keyword evidence="4 6" id="KW-0808">Transferase</keyword>
<dbReference type="InterPro" id="IPR029063">
    <property type="entry name" value="SAM-dependent_MTases_sf"/>
</dbReference>
<evidence type="ECO:0000256" key="2">
    <source>
        <dbReference type="ARBA" id="ARBA00022552"/>
    </source>
</evidence>
<protein>
    <recommendedName>
        <fullName evidence="6">Ribosomal RNA small subunit methyltransferase H</fullName>
        <ecNumber evidence="6">2.1.1.199</ecNumber>
    </recommendedName>
    <alternativeName>
        <fullName evidence="6">16S rRNA m(4)C1402 methyltransferase</fullName>
    </alternativeName>
    <alternativeName>
        <fullName evidence="6">rRNA (cytosine-N(4)-)-methyltransferase RsmH</fullName>
    </alternativeName>
</protein>
<comment type="subcellular location">
    <subcellularLocation>
        <location evidence="6">Cytoplasm</location>
    </subcellularLocation>
</comment>
<evidence type="ECO:0000256" key="3">
    <source>
        <dbReference type="ARBA" id="ARBA00022603"/>
    </source>
</evidence>
<dbReference type="InterPro" id="IPR002903">
    <property type="entry name" value="RsmH"/>
</dbReference>
<dbReference type="Proteomes" id="UP000778951">
    <property type="component" value="Unassembled WGS sequence"/>
</dbReference>
<dbReference type="HAMAP" id="MF_01007">
    <property type="entry name" value="16SrRNA_methyltr_H"/>
    <property type="match status" value="1"/>
</dbReference>
<reference evidence="7" key="1">
    <citation type="submission" date="2020-03" db="EMBL/GenBank/DDBJ databases">
        <title>Spirochaetal bacteria isolated from arthropods constitute a novel genus Entomospira genus novum within the order Spirochaetales.</title>
        <authorList>
            <person name="Grana-Miraglia L."/>
            <person name="Sikutova S."/>
            <person name="Fingerle V."/>
            <person name="Sing A."/>
            <person name="Castillo-Ramirez S."/>
            <person name="Margos G."/>
            <person name="Rudolf I."/>
        </authorList>
    </citation>
    <scope>NUCLEOTIDE SEQUENCE</scope>
    <source>
        <strain evidence="7">BR149</strain>
    </source>
</reference>
<dbReference type="InterPro" id="IPR023397">
    <property type="entry name" value="SAM-dep_MeTrfase_MraW_recog"/>
</dbReference>
<evidence type="ECO:0000256" key="6">
    <source>
        <dbReference type="HAMAP-Rule" id="MF_01007"/>
    </source>
</evidence>
<accession>A0A968GGZ1</accession>
<keyword evidence="6" id="KW-0963">Cytoplasm</keyword>
<name>A0A968GGZ1_9SPIO</name>
<evidence type="ECO:0000256" key="5">
    <source>
        <dbReference type="ARBA" id="ARBA00022691"/>
    </source>
</evidence>
<keyword evidence="2 6" id="KW-0698">rRNA processing</keyword>
<dbReference type="RefSeq" id="WP_167695731.1">
    <property type="nucleotide sequence ID" value="NZ_CP118181.1"/>
</dbReference>
<keyword evidence="5 6" id="KW-0949">S-adenosyl-L-methionine</keyword>
<dbReference type="PIRSF" id="PIRSF004486">
    <property type="entry name" value="MraW"/>
    <property type="match status" value="1"/>
</dbReference>
<feature type="binding site" evidence="6">
    <location>
        <position position="97"/>
    </location>
    <ligand>
        <name>S-adenosyl-L-methionine</name>
        <dbReference type="ChEBI" id="CHEBI:59789"/>
    </ligand>
</feature>
<evidence type="ECO:0000256" key="1">
    <source>
        <dbReference type="ARBA" id="ARBA00010396"/>
    </source>
</evidence>
<evidence type="ECO:0000313" key="7">
    <source>
        <dbReference type="EMBL" id="NIZ69646.1"/>
    </source>
</evidence>
<dbReference type="Pfam" id="PF01795">
    <property type="entry name" value="Methyltransf_5"/>
    <property type="match status" value="1"/>
</dbReference>
<dbReference type="PANTHER" id="PTHR11265:SF0">
    <property type="entry name" value="12S RRNA N4-METHYLCYTIDINE METHYLTRANSFERASE"/>
    <property type="match status" value="1"/>
</dbReference>
<feature type="binding site" evidence="6">
    <location>
        <begin position="51"/>
        <end position="53"/>
    </location>
    <ligand>
        <name>S-adenosyl-L-methionine</name>
        <dbReference type="ChEBI" id="CHEBI:59789"/>
    </ligand>
</feature>
<organism evidence="7 8">
    <name type="scientific">Entomospira culicis</name>
    <dbReference type="NCBI Taxonomy" id="2719989"/>
    <lineage>
        <taxon>Bacteria</taxon>
        <taxon>Pseudomonadati</taxon>
        <taxon>Spirochaetota</taxon>
        <taxon>Spirochaetia</taxon>
        <taxon>Spirochaetales</taxon>
        <taxon>Spirochaetaceae</taxon>
        <taxon>Entomospira</taxon>
    </lineage>
</organism>
<dbReference type="PANTHER" id="PTHR11265">
    <property type="entry name" value="S-ADENOSYL-METHYLTRANSFERASE MRAW"/>
    <property type="match status" value="1"/>
</dbReference>
<dbReference type="GO" id="GO:0071424">
    <property type="term" value="F:rRNA (cytosine-N4-)-methyltransferase activity"/>
    <property type="evidence" value="ECO:0007669"/>
    <property type="project" value="UniProtKB-UniRule"/>
</dbReference>
<dbReference type="GO" id="GO:0070475">
    <property type="term" value="P:rRNA base methylation"/>
    <property type="evidence" value="ECO:0007669"/>
    <property type="project" value="UniProtKB-UniRule"/>
</dbReference>
<feature type="binding site" evidence="6">
    <location>
        <position position="117"/>
    </location>
    <ligand>
        <name>S-adenosyl-L-methionine</name>
        <dbReference type="ChEBI" id="CHEBI:59789"/>
    </ligand>
</feature>
<dbReference type="SUPFAM" id="SSF53335">
    <property type="entry name" value="S-adenosyl-L-methionine-dependent methyltransferases"/>
    <property type="match status" value="1"/>
</dbReference>
<comment type="catalytic activity">
    <reaction evidence="6">
        <text>cytidine(1402) in 16S rRNA + S-adenosyl-L-methionine = N(4)-methylcytidine(1402) in 16S rRNA + S-adenosyl-L-homocysteine + H(+)</text>
        <dbReference type="Rhea" id="RHEA:42928"/>
        <dbReference type="Rhea" id="RHEA-COMP:10286"/>
        <dbReference type="Rhea" id="RHEA-COMP:10287"/>
        <dbReference type="ChEBI" id="CHEBI:15378"/>
        <dbReference type="ChEBI" id="CHEBI:57856"/>
        <dbReference type="ChEBI" id="CHEBI:59789"/>
        <dbReference type="ChEBI" id="CHEBI:74506"/>
        <dbReference type="ChEBI" id="CHEBI:82748"/>
        <dbReference type="EC" id="2.1.1.199"/>
    </reaction>
</comment>
<gene>
    <name evidence="6 7" type="primary">rsmH</name>
    <name evidence="7" type="ORF">HCT48_05395</name>
</gene>
<comment type="function">
    <text evidence="6">Specifically methylates the N4 position of cytidine in position 1402 (C1402) of 16S rRNA.</text>
</comment>
<dbReference type="Gene3D" id="3.40.50.150">
    <property type="entry name" value="Vaccinia Virus protein VP39"/>
    <property type="match status" value="1"/>
</dbReference>
<dbReference type="NCBIfam" id="TIGR00006">
    <property type="entry name" value="16S rRNA (cytosine(1402)-N(4))-methyltransferase RsmH"/>
    <property type="match status" value="1"/>
</dbReference>
<evidence type="ECO:0000313" key="8">
    <source>
        <dbReference type="Proteomes" id="UP000778951"/>
    </source>
</evidence>
<dbReference type="GO" id="GO:0005737">
    <property type="term" value="C:cytoplasm"/>
    <property type="evidence" value="ECO:0007669"/>
    <property type="project" value="UniProtKB-SubCell"/>
</dbReference>
<proteinExistence type="inferred from homology"/>
<sequence length="330" mass="37079">MLAILLRTKRKRPISKNSYQGHYSVLKEESIVTLQPTSASGIWIDGTLGEAGHASYALSSYPSISLIGLDADPQMLQRAHTNLIPYAGRYQLVNQFFDDYFAHYPPNQAPPSTILLDLGISMFHYKGAARGFSYDDESSLDMRLNPSGESAYDLLLTKSESDLASIFWRYGEEKESRRIAKAIVHQRKSAPITSAKELSNLIKSVIKPKPTQYLHPAAKVFQALRIAVNHELSRLERMLPLAFSRLETNGKLGIITFHSLEDRIVKHFFKELTKSCQCPDNQLRCTCLGAYAKQISPKGITATPQEIAENPASRSARLRVIQKIRPYPKE</sequence>